<evidence type="ECO:0000313" key="6">
    <source>
        <dbReference type="Proteomes" id="UP000473089"/>
    </source>
</evidence>
<evidence type="ECO:0000313" key="5">
    <source>
        <dbReference type="EMBL" id="NFA59870.1"/>
    </source>
</evidence>
<dbReference type="CDD" id="cd03214">
    <property type="entry name" value="ABC_Iron-Siderophores_B12_Hemin"/>
    <property type="match status" value="1"/>
</dbReference>
<proteinExistence type="predicted"/>
<feature type="domain" description="ABC transporter" evidence="4">
    <location>
        <begin position="1"/>
        <end position="235"/>
    </location>
</feature>
<organism evidence="5 6">
    <name type="scientific">Clostridium botulinum</name>
    <dbReference type="NCBI Taxonomy" id="1491"/>
    <lineage>
        <taxon>Bacteria</taxon>
        <taxon>Bacillati</taxon>
        <taxon>Bacillota</taxon>
        <taxon>Clostridia</taxon>
        <taxon>Eubacteriales</taxon>
        <taxon>Clostridiaceae</taxon>
        <taxon>Clostridium</taxon>
    </lineage>
</organism>
<evidence type="ECO:0000256" key="1">
    <source>
        <dbReference type="ARBA" id="ARBA00022448"/>
    </source>
</evidence>
<gene>
    <name evidence="5" type="ORF">EXM42_05525</name>
</gene>
<dbReference type="InterPro" id="IPR003439">
    <property type="entry name" value="ABC_transporter-like_ATP-bd"/>
</dbReference>
<dbReference type="FunFam" id="3.40.50.300:FF:000134">
    <property type="entry name" value="Iron-enterobactin ABC transporter ATP-binding protein"/>
    <property type="match status" value="1"/>
</dbReference>
<dbReference type="PROSITE" id="PS50893">
    <property type="entry name" value="ABC_TRANSPORTER_2"/>
    <property type="match status" value="1"/>
</dbReference>
<protein>
    <submittedName>
        <fullName evidence="5">ABC transporter ATP-binding protein</fullName>
    </submittedName>
</protein>
<dbReference type="Gene3D" id="3.40.50.300">
    <property type="entry name" value="P-loop containing nucleotide triphosphate hydrolases"/>
    <property type="match status" value="1"/>
</dbReference>
<dbReference type="AlphaFoldDB" id="A0A6M0SYU0"/>
<dbReference type="GO" id="GO:0005524">
    <property type="term" value="F:ATP binding"/>
    <property type="evidence" value="ECO:0007669"/>
    <property type="project" value="UniProtKB-KW"/>
</dbReference>
<keyword evidence="2" id="KW-0547">Nucleotide-binding</keyword>
<evidence type="ECO:0000259" key="4">
    <source>
        <dbReference type="PROSITE" id="PS50893"/>
    </source>
</evidence>
<keyword evidence="3 5" id="KW-0067">ATP-binding</keyword>
<dbReference type="InterPro" id="IPR027417">
    <property type="entry name" value="P-loop_NTPase"/>
</dbReference>
<dbReference type="InterPro" id="IPR003593">
    <property type="entry name" value="AAA+_ATPase"/>
</dbReference>
<evidence type="ECO:0000256" key="3">
    <source>
        <dbReference type="ARBA" id="ARBA00022840"/>
    </source>
</evidence>
<accession>A0A6M0SYU0</accession>
<sequence>MLINNIVFSYGNKKVIKDINLSIKEGEIVSIIGPNGSGKSTLLKCINGILRPSSGSIYINSKEVSKMNPKELAKTVAYVPQATSEVFLQTIFETVLMGRKPHLKWGVGEKDLKVVEEILEYMELSDLAECYMDELSGGQKQRVYIARALAQEPKILLLDEPTSSLDIKHQLEVLQIIEKISRQRKTTVIMVIHDLNIAYRFSDKLVLIKDGQVHSYNSPDVVFTEENINFIYEVESLIIDTKLGKCVLPINPIKKYRKKNTNNYVI</sequence>
<dbReference type="SMART" id="SM00382">
    <property type="entry name" value="AAA"/>
    <property type="match status" value="1"/>
</dbReference>
<dbReference type="PANTHER" id="PTHR42794:SF2">
    <property type="entry name" value="ABC TRANSPORTER ATP-BINDING PROTEIN"/>
    <property type="match status" value="1"/>
</dbReference>
<dbReference type="PANTHER" id="PTHR42794">
    <property type="entry name" value="HEMIN IMPORT ATP-BINDING PROTEIN HMUV"/>
    <property type="match status" value="1"/>
</dbReference>
<dbReference type="Pfam" id="PF00005">
    <property type="entry name" value="ABC_tran"/>
    <property type="match status" value="1"/>
</dbReference>
<dbReference type="SUPFAM" id="SSF52540">
    <property type="entry name" value="P-loop containing nucleoside triphosphate hydrolases"/>
    <property type="match status" value="1"/>
</dbReference>
<evidence type="ECO:0000256" key="2">
    <source>
        <dbReference type="ARBA" id="ARBA00022741"/>
    </source>
</evidence>
<comment type="caution">
    <text evidence="5">The sequence shown here is derived from an EMBL/GenBank/DDBJ whole genome shotgun (WGS) entry which is preliminary data.</text>
</comment>
<dbReference type="EMBL" id="SGJP01000009">
    <property type="protein sequence ID" value="NFA59870.1"/>
    <property type="molecule type" value="Genomic_DNA"/>
</dbReference>
<name>A0A6M0SYU0_CLOBO</name>
<keyword evidence="1" id="KW-0813">Transport</keyword>
<dbReference type="GO" id="GO:0016887">
    <property type="term" value="F:ATP hydrolysis activity"/>
    <property type="evidence" value="ECO:0007669"/>
    <property type="project" value="InterPro"/>
</dbReference>
<dbReference type="Proteomes" id="UP000473089">
    <property type="component" value="Unassembled WGS sequence"/>
</dbReference>
<reference evidence="5 6" key="1">
    <citation type="submission" date="2019-02" db="EMBL/GenBank/DDBJ databases">
        <title>Genome sequencing of Clostridium botulinum clinical isolates.</title>
        <authorList>
            <person name="Brunt J."/>
            <person name="Van Vliet A.H.M."/>
            <person name="Stringer S.C."/>
            <person name="Grant K.A."/>
            <person name="Carter A.C."/>
            <person name="Peck M.W."/>
        </authorList>
    </citation>
    <scope>NUCLEOTIDE SEQUENCE [LARGE SCALE GENOMIC DNA]</scope>
    <source>
        <strain evidence="5 6">R1125/03</strain>
    </source>
</reference>